<keyword evidence="4" id="KW-1185">Reference proteome</keyword>
<dbReference type="PANTHER" id="PTHR33649">
    <property type="entry name" value="PAR1 PROTEIN"/>
    <property type="match status" value="1"/>
</dbReference>
<sequence length="243" mass="26985">MATSLSKQFVSLFLAFAFFVTAVLGWMTCEQLARNTCAFAVSSNGLRCLLEKHARGAELGEEVYTCQTSGLKATVMAGWVETDVCIAACSLERESVGISSDSLLNRRFMERLCSSECFLNCPNIVDLYFSIAAGEGAFLPNLCRANGFRREISEKIIYASGLKIKSSSRLLDRILHIKSLMPRRNIMEFDDPSNRDASMPTVERNQKISNVDLSPTSAPQLNSHASENSSSKRHIDIDPPRQW</sequence>
<dbReference type="AlphaFoldDB" id="A0A2I0V979"/>
<dbReference type="PANTHER" id="PTHR33649:SF2">
    <property type="entry name" value="PAR1 PROTEIN"/>
    <property type="match status" value="1"/>
</dbReference>
<dbReference type="STRING" id="906689.A0A2I0V979"/>
<accession>A0A2I0V979</accession>
<evidence type="ECO:0000313" key="4">
    <source>
        <dbReference type="Proteomes" id="UP000233837"/>
    </source>
</evidence>
<keyword evidence="2" id="KW-0732">Signal</keyword>
<gene>
    <name evidence="3" type="ORF">MA16_Dca027093</name>
</gene>
<evidence type="ECO:0000313" key="3">
    <source>
        <dbReference type="EMBL" id="PKU59968.1"/>
    </source>
</evidence>
<reference evidence="3 4" key="1">
    <citation type="journal article" date="2016" name="Sci. Rep.">
        <title>The Dendrobium catenatum Lindl. genome sequence provides insights into polysaccharide synthase, floral development and adaptive evolution.</title>
        <authorList>
            <person name="Zhang G.Q."/>
            <person name="Xu Q."/>
            <person name="Bian C."/>
            <person name="Tsai W.C."/>
            <person name="Yeh C.M."/>
            <person name="Liu K.W."/>
            <person name="Yoshida K."/>
            <person name="Zhang L.S."/>
            <person name="Chang S.B."/>
            <person name="Chen F."/>
            <person name="Shi Y."/>
            <person name="Su Y.Y."/>
            <person name="Zhang Y.Q."/>
            <person name="Chen L.J."/>
            <person name="Yin Y."/>
            <person name="Lin M."/>
            <person name="Huang H."/>
            <person name="Deng H."/>
            <person name="Wang Z.W."/>
            <person name="Zhu S.L."/>
            <person name="Zhao X."/>
            <person name="Deng C."/>
            <person name="Niu S.C."/>
            <person name="Huang J."/>
            <person name="Wang M."/>
            <person name="Liu G.H."/>
            <person name="Yang H.J."/>
            <person name="Xiao X.J."/>
            <person name="Hsiao Y.Y."/>
            <person name="Wu W.L."/>
            <person name="Chen Y.Y."/>
            <person name="Mitsuda N."/>
            <person name="Ohme-Takagi M."/>
            <person name="Luo Y.B."/>
            <person name="Van de Peer Y."/>
            <person name="Liu Z.J."/>
        </authorList>
    </citation>
    <scope>NUCLEOTIDE SEQUENCE [LARGE SCALE GENOMIC DNA]</scope>
    <source>
        <tissue evidence="3">The whole plant</tissue>
    </source>
</reference>
<name>A0A2I0V979_9ASPA</name>
<proteinExistence type="predicted"/>
<feature type="chain" id="PRO_5014147358" description="PAR1 protein" evidence="2">
    <location>
        <begin position="26"/>
        <end position="243"/>
    </location>
</feature>
<dbReference type="InterPro" id="IPR009489">
    <property type="entry name" value="PAR1"/>
</dbReference>
<evidence type="ECO:0000256" key="2">
    <source>
        <dbReference type="SAM" id="SignalP"/>
    </source>
</evidence>
<feature type="compositionally biased region" description="Basic and acidic residues" evidence="1">
    <location>
        <begin position="233"/>
        <end position="243"/>
    </location>
</feature>
<organism evidence="3 4">
    <name type="scientific">Dendrobium catenatum</name>
    <dbReference type="NCBI Taxonomy" id="906689"/>
    <lineage>
        <taxon>Eukaryota</taxon>
        <taxon>Viridiplantae</taxon>
        <taxon>Streptophyta</taxon>
        <taxon>Embryophyta</taxon>
        <taxon>Tracheophyta</taxon>
        <taxon>Spermatophyta</taxon>
        <taxon>Magnoliopsida</taxon>
        <taxon>Liliopsida</taxon>
        <taxon>Asparagales</taxon>
        <taxon>Orchidaceae</taxon>
        <taxon>Epidendroideae</taxon>
        <taxon>Malaxideae</taxon>
        <taxon>Dendrobiinae</taxon>
        <taxon>Dendrobium</taxon>
    </lineage>
</organism>
<evidence type="ECO:0000256" key="1">
    <source>
        <dbReference type="SAM" id="MobiDB-lite"/>
    </source>
</evidence>
<feature type="region of interest" description="Disordered" evidence="1">
    <location>
        <begin position="210"/>
        <end position="243"/>
    </location>
</feature>
<feature type="signal peptide" evidence="2">
    <location>
        <begin position="1"/>
        <end position="25"/>
    </location>
</feature>
<protein>
    <recommendedName>
        <fullName evidence="5">PAR1 protein</fullName>
    </recommendedName>
</protein>
<evidence type="ECO:0008006" key="5">
    <source>
        <dbReference type="Google" id="ProtNLM"/>
    </source>
</evidence>
<feature type="compositionally biased region" description="Polar residues" evidence="1">
    <location>
        <begin position="210"/>
        <end position="229"/>
    </location>
</feature>
<reference evidence="3 4" key="2">
    <citation type="journal article" date="2017" name="Nature">
        <title>The Apostasia genome and the evolution of orchids.</title>
        <authorList>
            <person name="Zhang G.Q."/>
            <person name="Liu K.W."/>
            <person name="Li Z."/>
            <person name="Lohaus R."/>
            <person name="Hsiao Y.Y."/>
            <person name="Niu S.C."/>
            <person name="Wang J.Y."/>
            <person name="Lin Y.C."/>
            <person name="Xu Q."/>
            <person name="Chen L.J."/>
            <person name="Yoshida K."/>
            <person name="Fujiwara S."/>
            <person name="Wang Z.W."/>
            <person name="Zhang Y.Q."/>
            <person name="Mitsuda N."/>
            <person name="Wang M."/>
            <person name="Liu G.H."/>
            <person name="Pecoraro L."/>
            <person name="Huang H.X."/>
            <person name="Xiao X.J."/>
            <person name="Lin M."/>
            <person name="Wu X.Y."/>
            <person name="Wu W.L."/>
            <person name="Chen Y.Y."/>
            <person name="Chang S.B."/>
            <person name="Sakamoto S."/>
            <person name="Ohme-Takagi M."/>
            <person name="Yagi M."/>
            <person name="Zeng S.J."/>
            <person name="Shen C.Y."/>
            <person name="Yeh C.M."/>
            <person name="Luo Y.B."/>
            <person name="Tsai W.C."/>
            <person name="Van de Peer Y."/>
            <person name="Liu Z.J."/>
        </authorList>
    </citation>
    <scope>NUCLEOTIDE SEQUENCE [LARGE SCALE GENOMIC DNA]</scope>
    <source>
        <tissue evidence="3">The whole plant</tissue>
    </source>
</reference>
<dbReference type="Pfam" id="PF06521">
    <property type="entry name" value="PAR1"/>
    <property type="match status" value="1"/>
</dbReference>
<dbReference type="EMBL" id="KZ504026">
    <property type="protein sequence ID" value="PKU59968.1"/>
    <property type="molecule type" value="Genomic_DNA"/>
</dbReference>
<dbReference type="Proteomes" id="UP000233837">
    <property type="component" value="Unassembled WGS sequence"/>
</dbReference>